<gene>
    <name evidence="1" type="ORF">O6H91_19G074100</name>
</gene>
<dbReference type="Proteomes" id="UP001162992">
    <property type="component" value="Chromosome 19"/>
</dbReference>
<evidence type="ECO:0000313" key="1">
    <source>
        <dbReference type="EMBL" id="KAJ7521909.1"/>
    </source>
</evidence>
<name>A0ACC2AWK1_DIPCM</name>
<keyword evidence="2" id="KW-1185">Reference proteome</keyword>
<protein>
    <submittedName>
        <fullName evidence="1">Uncharacterized protein</fullName>
    </submittedName>
</protein>
<evidence type="ECO:0000313" key="2">
    <source>
        <dbReference type="Proteomes" id="UP001162992"/>
    </source>
</evidence>
<proteinExistence type="predicted"/>
<dbReference type="EMBL" id="CM055110">
    <property type="protein sequence ID" value="KAJ7521909.1"/>
    <property type="molecule type" value="Genomic_DNA"/>
</dbReference>
<reference evidence="2" key="1">
    <citation type="journal article" date="2024" name="Proc. Natl. Acad. Sci. U.S.A.">
        <title>Extraordinary preservation of gene collinearity over three hundred million years revealed in homosporous lycophytes.</title>
        <authorList>
            <person name="Li C."/>
            <person name="Wickell D."/>
            <person name="Kuo L.Y."/>
            <person name="Chen X."/>
            <person name="Nie B."/>
            <person name="Liao X."/>
            <person name="Peng D."/>
            <person name="Ji J."/>
            <person name="Jenkins J."/>
            <person name="Williams M."/>
            <person name="Shu S."/>
            <person name="Plott C."/>
            <person name="Barry K."/>
            <person name="Rajasekar S."/>
            <person name="Grimwood J."/>
            <person name="Han X."/>
            <person name="Sun S."/>
            <person name="Hou Z."/>
            <person name="He W."/>
            <person name="Dai G."/>
            <person name="Sun C."/>
            <person name="Schmutz J."/>
            <person name="Leebens-Mack J.H."/>
            <person name="Li F.W."/>
            <person name="Wang L."/>
        </authorList>
    </citation>
    <scope>NUCLEOTIDE SEQUENCE [LARGE SCALE GENOMIC DNA]</scope>
    <source>
        <strain evidence="2">cv. PW_Plant_1</strain>
    </source>
</reference>
<organism evidence="1 2">
    <name type="scientific">Diphasiastrum complanatum</name>
    <name type="common">Issler's clubmoss</name>
    <name type="synonym">Lycopodium complanatum</name>
    <dbReference type="NCBI Taxonomy" id="34168"/>
    <lineage>
        <taxon>Eukaryota</taxon>
        <taxon>Viridiplantae</taxon>
        <taxon>Streptophyta</taxon>
        <taxon>Embryophyta</taxon>
        <taxon>Tracheophyta</taxon>
        <taxon>Lycopodiopsida</taxon>
        <taxon>Lycopodiales</taxon>
        <taxon>Lycopodiaceae</taxon>
        <taxon>Lycopodioideae</taxon>
        <taxon>Diphasiastrum</taxon>
    </lineage>
</organism>
<comment type="caution">
    <text evidence="1">The sequence shown here is derived from an EMBL/GenBank/DDBJ whole genome shotgun (WGS) entry which is preliminary data.</text>
</comment>
<accession>A0ACC2AWK1</accession>
<sequence>MGDDSQAEIAHLPDFTLVPNALNNNVKKTSSQMVLGLESREDRADMERSMLRNKVNPSATTYMQIGNSPSTSVNATNLLSEKSHFQYELGREEPNPIPLEHTIHSFKVNKL</sequence>